<dbReference type="Gene3D" id="3.50.50.60">
    <property type="entry name" value="FAD/NAD(P)-binding domain"/>
    <property type="match status" value="2"/>
</dbReference>
<keyword evidence="4" id="KW-0560">Oxidoreductase</keyword>
<evidence type="ECO:0000256" key="5">
    <source>
        <dbReference type="SAM" id="SignalP"/>
    </source>
</evidence>
<evidence type="ECO:0008006" key="8">
    <source>
        <dbReference type="Google" id="ProtNLM"/>
    </source>
</evidence>
<evidence type="ECO:0000256" key="4">
    <source>
        <dbReference type="ARBA" id="ARBA00023002"/>
    </source>
</evidence>
<dbReference type="GO" id="GO:0050661">
    <property type="term" value="F:NADP binding"/>
    <property type="evidence" value="ECO:0007669"/>
    <property type="project" value="InterPro"/>
</dbReference>
<dbReference type="GO" id="GO:0050660">
    <property type="term" value="F:flavin adenine dinucleotide binding"/>
    <property type="evidence" value="ECO:0007669"/>
    <property type="project" value="InterPro"/>
</dbReference>
<dbReference type="OrthoDB" id="66881at2759"/>
<evidence type="ECO:0000256" key="2">
    <source>
        <dbReference type="ARBA" id="ARBA00022630"/>
    </source>
</evidence>
<keyword evidence="5" id="KW-0732">Signal</keyword>
<comment type="similarity">
    <text evidence="1">Belongs to the FMO family.</text>
</comment>
<dbReference type="InterPro" id="IPR020946">
    <property type="entry name" value="Flavin_mOase-like"/>
</dbReference>
<feature type="chain" id="PRO_5034678285" description="Dimethylaniline monooxygenase" evidence="5">
    <location>
        <begin position="21"/>
        <end position="572"/>
    </location>
</feature>
<keyword evidence="7" id="KW-1185">Reference proteome</keyword>
<proteinExistence type="inferred from homology"/>
<dbReference type="SUPFAM" id="SSF51905">
    <property type="entry name" value="FAD/NAD(P)-binding domain"/>
    <property type="match status" value="2"/>
</dbReference>
<dbReference type="InterPro" id="IPR050346">
    <property type="entry name" value="FMO-like"/>
</dbReference>
<sequence length="572" mass="64472">MRVPKFLLLLTALNLPSVLSSQSAFNYPPVDNEPSLPPNSYKFEWPIRRVAIIGAGVGGMIAYRELQTAGLKPHLFERDSQSGGTWHYTEQTPLNPPIPNAPISTADFEPSLPPRGVQLPYVEEYDNQTLCALQRREHRAPKAVWYNLITNTPAPIQQIRGFPWPDGTEWAVSRSKVNRYLQAFASWLGINTNDNNPSISYNTRVELIEKRLDSTGKHIGWTLTTKRLEEMGGGLNRATWNKEEFDAVVVVSGRWNAPNVPAIEGLEAWSKQFPDNILHSRQYRHPEDYAGKNVLIVGASASGSQISPEISRHAAKVYQSVRPDPYATQRPTIIDWVRQVPLNTTLIAEIKHFHPPNQTIHDSTIELVDGSILRDINYILFATGFRYSYPFLPEYHNPALGRTDEAPVDGLQPIVTDGSHLRSLHLDTFYINNPTLAFVNANKVISAFTYAEFQALAISMVWAGKAHLPARDEMWRWYQKRVEESGGYGKYFSSLGKREAQMRRFFQGWLNAAAAKYGGRQIDGLSFESSEIHTLWNRAFFGDSWLVRDVTIPGAENSGYEAGFAAAVNDDW</sequence>
<feature type="signal peptide" evidence="5">
    <location>
        <begin position="1"/>
        <end position="20"/>
    </location>
</feature>
<dbReference type="InterPro" id="IPR036188">
    <property type="entry name" value="FAD/NAD-bd_sf"/>
</dbReference>
<dbReference type="PANTHER" id="PTHR23023">
    <property type="entry name" value="DIMETHYLANILINE MONOOXYGENASE"/>
    <property type="match status" value="1"/>
</dbReference>
<evidence type="ECO:0000313" key="6">
    <source>
        <dbReference type="EMBL" id="KAF5346469.1"/>
    </source>
</evidence>
<comment type="caution">
    <text evidence="6">The sequence shown here is derived from an EMBL/GenBank/DDBJ whole genome shotgun (WGS) entry which is preliminary data.</text>
</comment>
<protein>
    <recommendedName>
        <fullName evidence="8">Dimethylaniline monooxygenase</fullName>
    </recommendedName>
</protein>
<dbReference type="Pfam" id="PF00743">
    <property type="entry name" value="FMO-like"/>
    <property type="match status" value="2"/>
</dbReference>
<gene>
    <name evidence="6" type="ORF">D9756_010066</name>
</gene>
<dbReference type="GO" id="GO:0004499">
    <property type="term" value="F:N,N-dimethylaniline monooxygenase activity"/>
    <property type="evidence" value="ECO:0007669"/>
    <property type="project" value="InterPro"/>
</dbReference>
<dbReference type="AlphaFoldDB" id="A0A8H5FRH6"/>
<accession>A0A8H5FRH6</accession>
<keyword evidence="2" id="KW-0285">Flavoprotein</keyword>
<name>A0A8H5FRH6_9AGAR</name>
<dbReference type="EMBL" id="JAACJO010000031">
    <property type="protein sequence ID" value="KAF5346469.1"/>
    <property type="molecule type" value="Genomic_DNA"/>
</dbReference>
<evidence type="ECO:0000256" key="1">
    <source>
        <dbReference type="ARBA" id="ARBA00009183"/>
    </source>
</evidence>
<dbReference type="Proteomes" id="UP000559027">
    <property type="component" value="Unassembled WGS sequence"/>
</dbReference>
<evidence type="ECO:0000256" key="3">
    <source>
        <dbReference type="ARBA" id="ARBA00022827"/>
    </source>
</evidence>
<reference evidence="6 7" key="1">
    <citation type="journal article" date="2020" name="ISME J.">
        <title>Uncovering the hidden diversity of litter-decomposition mechanisms in mushroom-forming fungi.</title>
        <authorList>
            <person name="Floudas D."/>
            <person name="Bentzer J."/>
            <person name="Ahren D."/>
            <person name="Johansson T."/>
            <person name="Persson P."/>
            <person name="Tunlid A."/>
        </authorList>
    </citation>
    <scope>NUCLEOTIDE SEQUENCE [LARGE SCALE GENOMIC DNA]</scope>
    <source>
        <strain evidence="6 7">CBS 146.42</strain>
    </source>
</reference>
<evidence type="ECO:0000313" key="7">
    <source>
        <dbReference type="Proteomes" id="UP000559027"/>
    </source>
</evidence>
<keyword evidence="3" id="KW-0274">FAD</keyword>
<organism evidence="6 7">
    <name type="scientific">Leucocoprinus leucothites</name>
    <dbReference type="NCBI Taxonomy" id="201217"/>
    <lineage>
        <taxon>Eukaryota</taxon>
        <taxon>Fungi</taxon>
        <taxon>Dikarya</taxon>
        <taxon>Basidiomycota</taxon>
        <taxon>Agaricomycotina</taxon>
        <taxon>Agaricomycetes</taxon>
        <taxon>Agaricomycetidae</taxon>
        <taxon>Agaricales</taxon>
        <taxon>Agaricineae</taxon>
        <taxon>Agaricaceae</taxon>
        <taxon>Leucocoprinus</taxon>
    </lineage>
</organism>